<feature type="transmembrane region" description="Helical" evidence="1">
    <location>
        <begin position="37"/>
        <end position="58"/>
    </location>
</feature>
<organism evidence="3 4">
    <name type="scientific">Candidatus Marsarchaeota G1 archaeon OSP_D</name>
    <dbReference type="NCBI Taxonomy" id="1978155"/>
    <lineage>
        <taxon>Archaea</taxon>
        <taxon>Candidatus Marsarchaeota</taxon>
        <taxon>Candidatus Marsarchaeota group 1</taxon>
    </lineage>
</organism>
<evidence type="ECO:0000313" key="4">
    <source>
        <dbReference type="Proteomes" id="UP000240880"/>
    </source>
</evidence>
<keyword evidence="1" id="KW-0812">Transmembrane</keyword>
<sequence length="98" mass="11345">MSQPYFPATNKTGFFVFPFGFGVISGASGWFAFALTLAFLVIFFVFAILFTLGSFRFARSTVEYDRAVEELRLRYARGEITKEQFEQMLKDLKEHRYG</sequence>
<dbReference type="Proteomes" id="UP000240880">
    <property type="component" value="Unassembled WGS sequence"/>
</dbReference>
<dbReference type="AlphaFoldDB" id="A0A2R6A6Q2"/>
<dbReference type="EMBL" id="NEXC01000104">
    <property type="protein sequence ID" value="PSN82060.1"/>
    <property type="molecule type" value="Genomic_DNA"/>
</dbReference>
<feature type="transmembrane region" description="Helical" evidence="1">
    <location>
        <begin position="12"/>
        <end position="31"/>
    </location>
</feature>
<proteinExistence type="predicted"/>
<dbReference type="InterPro" id="IPR018649">
    <property type="entry name" value="SHOCT"/>
</dbReference>
<keyword evidence="1" id="KW-1133">Transmembrane helix</keyword>
<name>A0A2R6A6Q2_9ARCH</name>
<evidence type="ECO:0000313" key="3">
    <source>
        <dbReference type="EMBL" id="PSN82060.1"/>
    </source>
</evidence>
<reference evidence="3 4" key="1">
    <citation type="submission" date="2017-04" db="EMBL/GenBank/DDBJ databases">
        <title>Novel microbial lineages endemic to geothermal iron-oxide mats fill important gaps in the evolutionary history of Archaea.</title>
        <authorList>
            <person name="Jay Z.J."/>
            <person name="Beam J.P."/>
            <person name="Dlakic M."/>
            <person name="Rusch D.B."/>
            <person name="Kozubal M.A."/>
            <person name="Inskeep W.P."/>
        </authorList>
    </citation>
    <scope>NUCLEOTIDE SEQUENCE [LARGE SCALE GENOMIC DNA]</scope>
    <source>
        <strain evidence="3">OSP_D</strain>
    </source>
</reference>
<gene>
    <name evidence="3" type="ORF">B9Q01_09140</name>
</gene>
<comment type="caution">
    <text evidence="3">The sequence shown here is derived from an EMBL/GenBank/DDBJ whole genome shotgun (WGS) entry which is preliminary data.</text>
</comment>
<keyword evidence="1" id="KW-0472">Membrane</keyword>
<feature type="domain" description="SHOCT" evidence="2">
    <location>
        <begin position="67"/>
        <end position="92"/>
    </location>
</feature>
<protein>
    <recommendedName>
        <fullName evidence="2">SHOCT domain-containing protein</fullName>
    </recommendedName>
</protein>
<accession>A0A2R6A6Q2</accession>
<evidence type="ECO:0000259" key="2">
    <source>
        <dbReference type="Pfam" id="PF09851"/>
    </source>
</evidence>
<dbReference type="Pfam" id="PF09851">
    <property type="entry name" value="SHOCT"/>
    <property type="match status" value="1"/>
</dbReference>
<evidence type="ECO:0000256" key="1">
    <source>
        <dbReference type="SAM" id="Phobius"/>
    </source>
</evidence>